<dbReference type="AlphaFoldDB" id="A0A0D1M0X3"/>
<name>A0A0D1M0X3_9LACO</name>
<reference evidence="2 3" key="1">
    <citation type="journal article" date="2015" name="Microbiology (Mosc.)">
        <title>Genomics of the Weissella cibaria species with an examination of its metabolic traits.</title>
        <authorList>
            <person name="Lynch K.M."/>
            <person name="Lucid A."/>
            <person name="Arendt E.K."/>
            <person name="Sleator R.D."/>
            <person name="Lucey B."/>
            <person name="Coffey A."/>
        </authorList>
    </citation>
    <scope>NUCLEOTIDE SEQUENCE [LARGE SCALE GENOMIC DNA]</scope>
    <source>
        <strain evidence="2 3">MG1</strain>
    </source>
</reference>
<evidence type="ECO:0000313" key="3">
    <source>
        <dbReference type="Proteomes" id="UP000032287"/>
    </source>
</evidence>
<feature type="transmembrane region" description="Helical" evidence="1">
    <location>
        <begin position="63"/>
        <end position="80"/>
    </location>
</feature>
<evidence type="ECO:0000256" key="1">
    <source>
        <dbReference type="SAM" id="Phobius"/>
    </source>
</evidence>
<gene>
    <name evidence="2" type="ORF">QX99_01540</name>
</gene>
<keyword evidence="1" id="KW-0472">Membrane</keyword>
<proteinExistence type="predicted"/>
<organism evidence="2 3">
    <name type="scientific">Weissella cibaria</name>
    <dbReference type="NCBI Taxonomy" id="137591"/>
    <lineage>
        <taxon>Bacteria</taxon>
        <taxon>Bacillati</taxon>
        <taxon>Bacillota</taxon>
        <taxon>Bacilli</taxon>
        <taxon>Lactobacillales</taxon>
        <taxon>Lactobacillaceae</taxon>
        <taxon>Weissella</taxon>
    </lineage>
</organism>
<protein>
    <submittedName>
        <fullName evidence="2">Uncharacterized protein</fullName>
    </submittedName>
</protein>
<keyword evidence="1" id="KW-1133">Transmembrane helix</keyword>
<keyword evidence="3" id="KW-1185">Reference proteome</keyword>
<accession>A0A0D1M0X3</accession>
<dbReference type="EMBL" id="JWHU01000034">
    <property type="protein sequence ID" value="KIU19524.1"/>
    <property type="molecule type" value="Genomic_DNA"/>
</dbReference>
<dbReference type="PATRIC" id="fig|137591.25.peg.1511"/>
<keyword evidence="1" id="KW-0812">Transmembrane</keyword>
<feature type="transmembrane region" description="Helical" evidence="1">
    <location>
        <begin position="162"/>
        <end position="180"/>
    </location>
</feature>
<sequence>MILFVGVLLLGNYGKVLLQGDMLNDWVWIRNHIGNPSQSFLTSVPLLYIGNLSYRFENVFNRIDIRWLIIGLIGSSLMIFKENQLWLRLGGQFENDEMVFGVVFATVLMLIGINSINKAVEVPYSAILRKFSSFMYLSQFGVIIGIRLISNEYQIITNTMTRLYLDLVIILVLFMILHQLSKKFKQIEYLW</sequence>
<feature type="transmembrane region" description="Helical" evidence="1">
    <location>
        <begin position="131"/>
        <end position="150"/>
    </location>
</feature>
<feature type="transmembrane region" description="Helical" evidence="1">
    <location>
        <begin position="100"/>
        <end position="119"/>
    </location>
</feature>
<comment type="caution">
    <text evidence="2">The sequence shown here is derived from an EMBL/GenBank/DDBJ whole genome shotgun (WGS) entry which is preliminary data.</text>
</comment>
<evidence type="ECO:0000313" key="2">
    <source>
        <dbReference type="EMBL" id="KIU19524.1"/>
    </source>
</evidence>
<dbReference type="Proteomes" id="UP000032287">
    <property type="component" value="Unassembled WGS sequence"/>
</dbReference>